<dbReference type="AlphaFoldDB" id="A0A1Y1YY64"/>
<feature type="compositionally biased region" description="Polar residues" evidence="1">
    <location>
        <begin position="8"/>
        <end position="19"/>
    </location>
</feature>
<reference evidence="2 3" key="1">
    <citation type="submission" date="2016-07" db="EMBL/GenBank/DDBJ databases">
        <title>Pervasive Adenine N6-methylation of Active Genes in Fungi.</title>
        <authorList>
            <consortium name="DOE Joint Genome Institute"/>
            <person name="Mondo S.J."/>
            <person name="Dannebaum R.O."/>
            <person name="Kuo R.C."/>
            <person name="Labutti K."/>
            <person name="Haridas S."/>
            <person name="Kuo A."/>
            <person name="Salamov A."/>
            <person name="Ahrendt S.R."/>
            <person name="Lipzen A."/>
            <person name="Sullivan W."/>
            <person name="Andreopoulos W.B."/>
            <person name="Clum A."/>
            <person name="Lindquist E."/>
            <person name="Daum C."/>
            <person name="Ramamoorthy G.K."/>
            <person name="Gryganskyi A."/>
            <person name="Culley D."/>
            <person name="Magnuson J.K."/>
            <person name="James T.Y."/>
            <person name="O'Malley M.A."/>
            <person name="Stajich J.E."/>
            <person name="Spatafora J.W."/>
            <person name="Visel A."/>
            <person name="Grigoriev I.V."/>
        </authorList>
    </citation>
    <scope>NUCLEOTIDE SEQUENCE [LARGE SCALE GENOMIC DNA]</scope>
    <source>
        <strain evidence="2 3">CBS 931.73</strain>
    </source>
</reference>
<evidence type="ECO:0000313" key="3">
    <source>
        <dbReference type="Proteomes" id="UP000193498"/>
    </source>
</evidence>
<feature type="region of interest" description="Disordered" evidence="1">
    <location>
        <begin position="1"/>
        <end position="55"/>
    </location>
</feature>
<feature type="region of interest" description="Disordered" evidence="1">
    <location>
        <begin position="126"/>
        <end position="155"/>
    </location>
</feature>
<sequence length="253" mass="27991">MAIKSDTLALNSPQPSTAVHKSPSVYTCKGSVKTPQKRVRATRETSEPNRQSTYSSCSTLCADDTRNMTGFERIMAAAGSDTEMKLMSFINEYDDLVPMPGLMACSSEDDAAELVSQISRRDQKVYFSPPPKGFVSQKDQTRAPFKQHGTPKMSSNRSGLCFNKVCPSSAPQKRVSLLSVMLQSSDSEGNESEVTAMPKRPAKSIRKCIEFCLPSKDEVKPSKEILSTLTPVRTTRIPGHRYEGYFDEGVQIW</sequence>
<dbReference type="EMBL" id="MCFE01000053">
    <property type="protein sequence ID" value="ORY02824.1"/>
    <property type="molecule type" value="Genomic_DNA"/>
</dbReference>
<proteinExistence type="predicted"/>
<accession>A0A1Y1YY64</accession>
<dbReference type="Proteomes" id="UP000193498">
    <property type="component" value="Unassembled WGS sequence"/>
</dbReference>
<evidence type="ECO:0000313" key="2">
    <source>
        <dbReference type="EMBL" id="ORY02824.1"/>
    </source>
</evidence>
<comment type="caution">
    <text evidence="2">The sequence shown here is derived from an EMBL/GenBank/DDBJ whole genome shotgun (WGS) entry which is preliminary data.</text>
</comment>
<name>A0A1Y1YY64_9FUNG</name>
<organism evidence="2 3">
    <name type="scientific">Basidiobolus meristosporus CBS 931.73</name>
    <dbReference type="NCBI Taxonomy" id="1314790"/>
    <lineage>
        <taxon>Eukaryota</taxon>
        <taxon>Fungi</taxon>
        <taxon>Fungi incertae sedis</taxon>
        <taxon>Zoopagomycota</taxon>
        <taxon>Entomophthoromycotina</taxon>
        <taxon>Basidiobolomycetes</taxon>
        <taxon>Basidiobolales</taxon>
        <taxon>Basidiobolaceae</taxon>
        <taxon>Basidiobolus</taxon>
    </lineage>
</organism>
<keyword evidence="3" id="KW-1185">Reference proteome</keyword>
<evidence type="ECO:0000256" key="1">
    <source>
        <dbReference type="SAM" id="MobiDB-lite"/>
    </source>
</evidence>
<protein>
    <submittedName>
        <fullName evidence="2">Uncharacterized protein</fullName>
    </submittedName>
</protein>
<dbReference type="InParanoid" id="A0A1Y1YY64"/>
<gene>
    <name evidence="2" type="ORF">K493DRAFT_311984</name>
</gene>